<geneLocation type="plasmid" evidence="5 6">
    <name>pSfKp5.2</name>
</geneLocation>
<dbReference type="KEGG" id="sphk:SKP52_24660"/>
<evidence type="ECO:0000313" key="6">
    <source>
        <dbReference type="Proteomes" id="UP000030907"/>
    </source>
</evidence>
<evidence type="ECO:0000256" key="3">
    <source>
        <dbReference type="ARBA" id="ARBA00023163"/>
    </source>
</evidence>
<evidence type="ECO:0000256" key="2">
    <source>
        <dbReference type="ARBA" id="ARBA00023125"/>
    </source>
</evidence>
<evidence type="ECO:0000259" key="4">
    <source>
        <dbReference type="PROSITE" id="PS01124"/>
    </source>
</evidence>
<feature type="domain" description="HTH araC/xylS-type" evidence="4">
    <location>
        <begin position="128"/>
        <end position="226"/>
    </location>
</feature>
<evidence type="ECO:0000313" key="5">
    <source>
        <dbReference type="EMBL" id="AJA11769.1"/>
    </source>
</evidence>
<name>A0A0A7PP61_9SPHN</name>
<dbReference type="InterPro" id="IPR018062">
    <property type="entry name" value="HTH_AraC-typ_CS"/>
</dbReference>
<keyword evidence="6" id="KW-1185">Reference proteome</keyword>
<dbReference type="AlphaFoldDB" id="A0A0A7PP61"/>
<dbReference type="PROSITE" id="PS01124">
    <property type="entry name" value="HTH_ARAC_FAMILY_2"/>
    <property type="match status" value="1"/>
</dbReference>
<sequence>MTDVRNWLGNLEIAEFSARWRGAVGDSVPHRHFAAQAVLGTPSVSVEHTGTIVEAPCVLIEPNVPHRLIPCAMAELHFIEPTLHARIPELVAAISTGSYQIISEPSGIAFWEGWLANDEPAPRDRRLVDAMWLLDGQLETGPVRLGALAGAADLSPDRFRHLFVEQLGIPLRRYILWRRLRLAAQRLAAGDNVTASAHGGGFSDAAHLARTIRHMFGINAGQLLKDQSGSPEI</sequence>
<accession>A0A0A7PP61</accession>
<dbReference type="OrthoDB" id="5295226at2"/>
<dbReference type="EMBL" id="CP009123">
    <property type="protein sequence ID" value="AJA11769.1"/>
    <property type="molecule type" value="Genomic_DNA"/>
</dbReference>
<evidence type="ECO:0000256" key="1">
    <source>
        <dbReference type="ARBA" id="ARBA00023015"/>
    </source>
</evidence>
<dbReference type="PROSITE" id="PS00041">
    <property type="entry name" value="HTH_ARAC_FAMILY_1"/>
    <property type="match status" value="1"/>
</dbReference>
<dbReference type="SMART" id="SM00342">
    <property type="entry name" value="HTH_ARAC"/>
    <property type="match status" value="1"/>
</dbReference>
<dbReference type="Gene3D" id="1.10.10.60">
    <property type="entry name" value="Homeodomain-like"/>
    <property type="match status" value="1"/>
</dbReference>
<keyword evidence="5" id="KW-0614">Plasmid</keyword>
<gene>
    <name evidence="5" type="ORF">SKP52_24660</name>
</gene>
<dbReference type="Pfam" id="PF12833">
    <property type="entry name" value="HTH_18"/>
    <property type="match status" value="1"/>
</dbReference>
<dbReference type="GO" id="GO:0043565">
    <property type="term" value="F:sequence-specific DNA binding"/>
    <property type="evidence" value="ECO:0007669"/>
    <property type="project" value="InterPro"/>
</dbReference>
<proteinExistence type="predicted"/>
<dbReference type="InterPro" id="IPR050204">
    <property type="entry name" value="AraC_XylS_family_regulators"/>
</dbReference>
<keyword evidence="2" id="KW-0238">DNA-binding</keyword>
<dbReference type="InterPro" id="IPR018060">
    <property type="entry name" value="HTH_AraC"/>
</dbReference>
<keyword evidence="1" id="KW-0805">Transcription regulation</keyword>
<dbReference type="RefSeq" id="WP_052209054.1">
    <property type="nucleotide sequence ID" value="NZ_CP009123.1"/>
</dbReference>
<dbReference type="GO" id="GO:0003700">
    <property type="term" value="F:DNA-binding transcription factor activity"/>
    <property type="evidence" value="ECO:0007669"/>
    <property type="project" value="InterPro"/>
</dbReference>
<dbReference type="Proteomes" id="UP000030907">
    <property type="component" value="Plasmid pSfKp5.2"/>
</dbReference>
<reference evidence="5 6" key="1">
    <citation type="journal article" date="2015" name="Int. J. Syst. Evol. Microbiol.">
        <title>Description of Sphingopyxis fribergensis sp. nov. - a soil bacterium with the ability to degrade styrene and phenylacetic acid.</title>
        <authorList>
            <person name="Oelschlagel M."/>
            <person name="Ruckert C."/>
            <person name="Kalinowski J."/>
            <person name="Schmidt G."/>
            <person name="Schlomann M."/>
            <person name="Tischler D."/>
        </authorList>
    </citation>
    <scope>NUCLEOTIDE SEQUENCE [LARGE SCALE GENOMIC DNA]</scope>
    <source>
        <strain evidence="5 6">Kp5.2</strain>
        <plasmid evidence="5">pSfKp5.2</plasmid>
    </source>
</reference>
<protein>
    <recommendedName>
        <fullName evidence="4">HTH araC/xylS-type domain-containing protein</fullName>
    </recommendedName>
</protein>
<organism evidence="5 6">
    <name type="scientific">Sphingopyxis fribergensis</name>
    <dbReference type="NCBI Taxonomy" id="1515612"/>
    <lineage>
        <taxon>Bacteria</taxon>
        <taxon>Pseudomonadati</taxon>
        <taxon>Pseudomonadota</taxon>
        <taxon>Alphaproteobacteria</taxon>
        <taxon>Sphingomonadales</taxon>
        <taxon>Sphingomonadaceae</taxon>
        <taxon>Sphingopyxis</taxon>
    </lineage>
</organism>
<keyword evidence="3" id="KW-0804">Transcription</keyword>
<dbReference type="PANTHER" id="PTHR46796">
    <property type="entry name" value="HTH-TYPE TRANSCRIPTIONAL ACTIVATOR RHAS-RELATED"/>
    <property type="match status" value="1"/>
</dbReference>
<dbReference type="HOGENOM" id="CLU_073078_1_1_5"/>